<dbReference type="InterPro" id="IPR036291">
    <property type="entry name" value="NAD(P)-bd_dom_sf"/>
</dbReference>
<dbReference type="PANTHER" id="PTHR44196">
    <property type="entry name" value="DEHYDROGENASE/REDUCTASE SDR FAMILY MEMBER 7B"/>
    <property type="match status" value="1"/>
</dbReference>
<evidence type="ECO:0000313" key="5">
    <source>
        <dbReference type="Proteomes" id="UP000181884"/>
    </source>
</evidence>
<keyword evidence="5" id="KW-1185">Reference proteome</keyword>
<accession>A0A1L8RHW3</accession>
<keyword evidence="2" id="KW-0560">Oxidoreductase</keyword>
<dbReference type="PANTHER" id="PTHR44196:SF1">
    <property type="entry name" value="DEHYDROGENASE_REDUCTASE SDR FAMILY MEMBER 7B"/>
    <property type="match status" value="1"/>
</dbReference>
<organism evidence="4 5">
    <name type="scientific">Enterococcus canis</name>
    <dbReference type="NCBI Taxonomy" id="214095"/>
    <lineage>
        <taxon>Bacteria</taxon>
        <taxon>Bacillati</taxon>
        <taxon>Bacillota</taxon>
        <taxon>Bacilli</taxon>
        <taxon>Lactobacillales</taxon>
        <taxon>Enterococcaceae</taxon>
        <taxon>Enterococcus</taxon>
    </lineage>
</organism>
<dbReference type="GO" id="GO:0016491">
    <property type="term" value="F:oxidoreductase activity"/>
    <property type="evidence" value="ECO:0007669"/>
    <property type="project" value="UniProtKB-KW"/>
</dbReference>
<dbReference type="SUPFAM" id="SSF51735">
    <property type="entry name" value="NAD(P)-binding Rossmann-fold domains"/>
    <property type="match status" value="1"/>
</dbReference>
<comment type="caution">
    <text evidence="4">The sequence shown here is derived from an EMBL/GenBank/DDBJ whole genome shotgun (WGS) entry which is preliminary data.</text>
</comment>
<evidence type="ECO:0000256" key="1">
    <source>
        <dbReference type="ARBA" id="ARBA00006484"/>
    </source>
</evidence>
<dbReference type="GO" id="GO:0016020">
    <property type="term" value="C:membrane"/>
    <property type="evidence" value="ECO:0007669"/>
    <property type="project" value="TreeGrafter"/>
</dbReference>
<evidence type="ECO:0000256" key="2">
    <source>
        <dbReference type="ARBA" id="ARBA00023002"/>
    </source>
</evidence>
<dbReference type="PROSITE" id="PS00061">
    <property type="entry name" value="ADH_SHORT"/>
    <property type="match status" value="1"/>
</dbReference>
<dbReference type="EMBL" id="JXKH01000002">
    <property type="protein sequence ID" value="OJG19347.1"/>
    <property type="molecule type" value="Genomic_DNA"/>
</dbReference>
<evidence type="ECO:0000313" key="4">
    <source>
        <dbReference type="EMBL" id="OJG19347.1"/>
    </source>
</evidence>
<dbReference type="Gene3D" id="3.40.50.720">
    <property type="entry name" value="NAD(P)-binding Rossmann-like Domain"/>
    <property type="match status" value="1"/>
</dbReference>
<dbReference type="STRING" id="214095.RU97_GL000918"/>
<proteinExistence type="inferred from homology"/>
<dbReference type="AlphaFoldDB" id="A0A1L8RHW3"/>
<dbReference type="Proteomes" id="UP000181884">
    <property type="component" value="Unassembled WGS sequence"/>
</dbReference>
<dbReference type="InterPro" id="IPR002347">
    <property type="entry name" value="SDR_fam"/>
</dbReference>
<evidence type="ECO:0000256" key="3">
    <source>
        <dbReference type="RuleBase" id="RU000363"/>
    </source>
</evidence>
<dbReference type="PRINTS" id="PR00081">
    <property type="entry name" value="GDHRDH"/>
</dbReference>
<sequence length="260" mass="28182">MTDKIVVITGGSSGLGEQIAYEAAAKGAIVVVCARRIQLIGKVKQRCMEISGKEAYAFQLNVAEPDDIEEVSQKILTEVGVPDVLVNCAGFGSFEDFLSVDMAAAYRMFEVNVLGMMVLTQKMAIEMAEKGAGHIINVASMAGKMATAKSTLYSATKFAVLGFSNALRLELKPLNIGVTTVNPGPIRTEFFDQADPSGDYLSSVDWVVLDPEKLARQIVKKMGTTTREINKPELLEVAARFYTLFPHIGDFLAGSLFNKK</sequence>
<gene>
    <name evidence="4" type="ORF">RU97_GL000918</name>
</gene>
<dbReference type="InterPro" id="IPR020904">
    <property type="entry name" value="Sc_DH/Rdtase_CS"/>
</dbReference>
<dbReference type="Pfam" id="PF00106">
    <property type="entry name" value="adh_short"/>
    <property type="match status" value="1"/>
</dbReference>
<comment type="similarity">
    <text evidence="1 3">Belongs to the short-chain dehydrogenases/reductases (SDR) family.</text>
</comment>
<reference evidence="4 5" key="1">
    <citation type="submission" date="2014-12" db="EMBL/GenBank/DDBJ databases">
        <title>Draft genome sequences of 29 type strains of Enterococci.</title>
        <authorList>
            <person name="Zhong Z."/>
            <person name="Sun Z."/>
            <person name="Liu W."/>
            <person name="Zhang W."/>
            <person name="Zhang H."/>
        </authorList>
    </citation>
    <scope>NUCLEOTIDE SEQUENCE [LARGE SCALE GENOMIC DNA]</scope>
    <source>
        <strain evidence="4 5">DSM 17029</strain>
    </source>
</reference>
<dbReference type="PRINTS" id="PR00080">
    <property type="entry name" value="SDRFAMILY"/>
</dbReference>
<name>A0A1L8RHW3_9ENTE</name>
<protein>
    <submittedName>
        <fullName evidence="4">Short chain dehydrogenase/reductase</fullName>
    </submittedName>
</protein>